<feature type="compositionally biased region" description="Basic residues" evidence="5">
    <location>
        <begin position="28"/>
        <end position="37"/>
    </location>
</feature>
<evidence type="ECO:0000256" key="4">
    <source>
        <dbReference type="ARBA" id="ARBA00023136"/>
    </source>
</evidence>
<evidence type="ECO:0000313" key="9">
    <source>
        <dbReference type="Proteomes" id="UP000694560"/>
    </source>
</evidence>
<feature type="transmembrane region" description="Helical" evidence="6">
    <location>
        <begin position="229"/>
        <end position="248"/>
    </location>
</feature>
<feature type="transmembrane region" description="Helical" evidence="6">
    <location>
        <begin position="424"/>
        <end position="443"/>
    </location>
</feature>
<dbReference type="InterPro" id="IPR005828">
    <property type="entry name" value="MFS_sugar_transport-like"/>
</dbReference>
<evidence type="ECO:0000259" key="7">
    <source>
        <dbReference type="PROSITE" id="PS50850"/>
    </source>
</evidence>
<keyword evidence="9" id="KW-1185">Reference proteome</keyword>
<dbReference type="InterPro" id="IPR020846">
    <property type="entry name" value="MFS_dom"/>
</dbReference>
<feature type="compositionally biased region" description="Low complexity" evidence="5">
    <location>
        <begin position="38"/>
        <end position="59"/>
    </location>
</feature>
<keyword evidence="2 6" id="KW-0812">Transmembrane</keyword>
<reference evidence="8" key="1">
    <citation type="submission" date="2025-08" db="UniProtKB">
        <authorList>
            <consortium name="Ensembl"/>
        </authorList>
    </citation>
    <scope>IDENTIFICATION</scope>
</reference>
<dbReference type="GO" id="GO:0016020">
    <property type="term" value="C:membrane"/>
    <property type="evidence" value="ECO:0007669"/>
    <property type="project" value="UniProtKB-SubCell"/>
</dbReference>
<dbReference type="Proteomes" id="UP000694560">
    <property type="component" value="Unplaced"/>
</dbReference>
<evidence type="ECO:0000256" key="3">
    <source>
        <dbReference type="ARBA" id="ARBA00022989"/>
    </source>
</evidence>
<protein>
    <recommendedName>
        <fullName evidence="7">Major facilitator superfamily (MFS) profile domain-containing protein</fullName>
    </recommendedName>
</protein>
<reference evidence="8" key="2">
    <citation type="submission" date="2025-09" db="UniProtKB">
        <authorList>
            <consortium name="Ensembl"/>
        </authorList>
    </citation>
    <scope>IDENTIFICATION</scope>
</reference>
<feature type="transmembrane region" description="Helical" evidence="6">
    <location>
        <begin position="204"/>
        <end position="223"/>
    </location>
</feature>
<evidence type="ECO:0000256" key="1">
    <source>
        <dbReference type="ARBA" id="ARBA00004141"/>
    </source>
</evidence>
<feature type="transmembrane region" description="Helical" evidence="6">
    <location>
        <begin position="260"/>
        <end position="283"/>
    </location>
</feature>
<feature type="region of interest" description="Disordered" evidence="5">
    <location>
        <begin position="553"/>
        <end position="583"/>
    </location>
</feature>
<evidence type="ECO:0000313" key="8">
    <source>
        <dbReference type="Ensembl" id="ENSMCSP00000000570.1"/>
    </source>
</evidence>
<dbReference type="SUPFAM" id="SSF103473">
    <property type="entry name" value="MFS general substrate transporter"/>
    <property type="match status" value="1"/>
</dbReference>
<feature type="transmembrane region" description="Helical" evidence="6">
    <location>
        <begin position="463"/>
        <end position="486"/>
    </location>
</feature>
<feature type="domain" description="Major facilitator superfamily (MFS) profile" evidence="7">
    <location>
        <begin position="109"/>
        <end position="550"/>
    </location>
</feature>
<dbReference type="Pfam" id="PF00083">
    <property type="entry name" value="Sugar_tr"/>
    <property type="match status" value="1"/>
</dbReference>
<name>A0A8C5WZV5_9PASS</name>
<dbReference type="GO" id="GO:0022857">
    <property type="term" value="F:transmembrane transporter activity"/>
    <property type="evidence" value="ECO:0007669"/>
    <property type="project" value="InterPro"/>
</dbReference>
<dbReference type="InterPro" id="IPR036259">
    <property type="entry name" value="MFS_trans_sf"/>
</dbReference>
<dbReference type="Ensembl" id="ENSMCST00000000584.1">
    <property type="protein sequence ID" value="ENSMCSP00000000570.1"/>
    <property type="gene ID" value="ENSMCSG00000000305.1"/>
</dbReference>
<feature type="compositionally biased region" description="Gly residues" evidence="5">
    <location>
        <begin position="1"/>
        <end position="16"/>
    </location>
</feature>
<proteinExistence type="predicted"/>
<dbReference type="AlphaFoldDB" id="A0A8C5WZV5"/>
<feature type="transmembrane region" description="Helical" evidence="6">
    <location>
        <begin position="400"/>
        <end position="417"/>
    </location>
</feature>
<feature type="region of interest" description="Disordered" evidence="5">
    <location>
        <begin position="1"/>
        <end position="71"/>
    </location>
</feature>
<sequence length="610" mass="64704">AVRGAGSGLGLGGPGRGAPAPLPPTPRCCRRRFRRLGGPRCSAPPSRASAADGSPCQLLPLPPRRPPPQRHRALHPRVALRAAAPASAPNLVTQWGHGGSGESGDPRLGRLRAGAGPVGAGGCPGLLESPVPSVPSHLSPRFCLWGGGCRAPRADPSPPRPPQWDLVCSSRWKVPLEQTTHLLGWTLGSVTAGLACDRFGRRPTFLLSLALAVPVGLGVALAVDFLTVLVARLLFGAALAGAFLTLYVARLEICDPPHRLGVTMVAGFFWIAGELLLPGLALLCRDWRVLQGAVTMILALCPALLLESPRWLLATRQLEGARKTLQGRLYPGSLLPAELETLSEGPPQPRFHSVCDICGTRVIWKNGVILGFAAFIGSGIRHCFTRNLVPHLPHFFSSHLALVGAEAVACLFVCLTAERFGRRAILLLCTVLTSISSLLLLALTQCKTLAGPPAPTPDLLELIVLTLSVVGTAASHAVTMLSIFFASEVLPTVIRGAGLGLVLGASFMGKAAAPITAIPNSRGFFLHHVVFASFAILAVLSIMLLPESQGRSLPQSLQDGESQRRPPLFRRPPREDHLPLLAPHAIPHDYSRLAASSKRMLRSPDPPREL</sequence>
<feature type="transmembrane region" description="Helical" evidence="6">
    <location>
        <begin position="498"/>
        <end position="518"/>
    </location>
</feature>
<dbReference type="PROSITE" id="PS50850">
    <property type="entry name" value="MFS"/>
    <property type="match status" value="1"/>
</dbReference>
<dbReference type="PANTHER" id="PTHR24064">
    <property type="entry name" value="SOLUTE CARRIER FAMILY 22 MEMBER"/>
    <property type="match status" value="1"/>
</dbReference>
<feature type="transmembrane region" description="Helical" evidence="6">
    <location>
        <begin position="289"/>
        <end position="306"/>
    </location>
</feature>
<feature type="transmembrane region" description="Helical" evidence="6">
    <location>
        <begin position="362"/>
        <end position="380"/>
    </location>
</feature>
<evidence type="ECO:0000256" key="6">
    <source>
        <dbReference type="SAM" id="Phobius"/>
    </source>
</evidence>
<keyword evidence="3 6" id="KW-1133">Transmembrane helix</keyword>
<dbReference type="Gene3D" id="1.20.1250.20">
    <property type="entry name" value="MFS general substrate transporter like domains"/>
    <property type="match status" value="1"/>
</dbReference>
<accession>A0A8C5WZV5</accession>
<feature type="transmembrane region" description="Helical" evidence="6">
    <location>
        <begin position="524"/>
        <end position="545"/>
    </location>
</feature>
<evidence type="ECO:0000256" key="5">
    <source>
        <dbReference type="SAM" id="MobiDB-lite"/>
    </source>
</evidence>
<keyword evidence="4 6" id="KW-0472">Membrane</keyword>
<evidence type="ECO:0000256" key="2">
    <source>
        <dbReference type="ARBA" id="ARBA00022692"/>
    </source>
</evidence>
<dbReference type="OrthoDB" id="6612291at2759"/>
<organism evidence="8 9">
    <name type="scientific">Malurus cyaneus samueli</name>
    <dbReference type="NCBI Taxonomy" id="2593467"/>
    <lineage>
        <taxon>Eukaryota</taxon>
        <taxon>Metazoa</taxon>
        <taxon>Chordata</taxon>
        <taxon>Craniata</taxon>
        <taxon>Vertebrata</taxon>
        <taxon>Euteleostomi</taxon>
        <taxon>Archelosauria</taxon>
        <taxon>Archosauria</taxon>
        <taxon>Dinosauria</taxon>
        <taxon>Saurischia</taxon>
        <taxon>Theropoda</taxon>
        <taxon>Coelurosauria</taxon>
        <taxon>Aves</taxon>
        <taxon>Neognathae</taxon>
        <taxon>Neoaves</taxon>
        <taxon>Telluraves</taxon>
        <taxon>Australaves</taxon>
        <taxon>Passeriformes</taxon>
        <taxon>Meliphagoidea</taxon>
        <taxon>Maluridae</taxon>
        <taxon>Malurus</taxon>
    </lineage>
</organism>
<comment type="subcellular location">
    <subcellularLocation>
        <location evidence="1">Membrane</location>
        <topology evidence="1">Multi-pass membrane protein</topology>
    </subcellularLocation>
</comment>